<dbReference type="PANTHER" id="PTHR30212:SF2">
    <property type="entry name" value="PROTEIN YIIM"/>
    <property type="match status" value="1"/>
</dbReference>
<proteinExistence type="predicted"/>
<comment type="caution">
    <text evidence="2">The sequence shown here is derived from an EMBL/GenBank/DDBJ whole genome shotgun (WGS) entry which is preliminary data.</text>
</comment>
<dbReference type="InterPro" id="IPR052353">
    <property type="entry name" value="Benzoxazolinone_Detox_Enz"/>
</dbReference>
<dbReference type="Gene3D" id="2.40.33.20">
    <property type="entry name" value="PK beta-barrel domain-like"/>
    <property type="match status" value="1"/>
</dbReference>
<dbReference type="InterPro" id="IPR005163">
    <property type="entry name" value="Tri_helical_YiiM-like"/>
</dbReference>
<dbReference type="InterPro" id="IPR005302">
    <property type="entry name" value="MoCF_Sase_C"/>
</dbReference>
<organism evidence="2 3">
    <name type="scientific">Oxalobacter paraformigenes</name>
    <dbReference type="NCBI Taxonomy" id="556268"/>
    <lineage>
        <taxon>Bacteria</taxon>
        <taxon>Pseudomonadati</taxon>
        <taxon>Pseudomonadota</taxon>
        <taxon>Betaproteobacteria</taxon>
        <taxon>Burkholderiales</taxon>
        <taxon>Oxalobacteraceae</taxon>
        <taxon>Oxalobacter</taxon>
    </lineage>
</organism>
<dbReference type="EMBL" id="ACDP02000026">
    <property type="protein sequence ID" value="EEO27381.2"/>
    <property type="molecule type" value="Genomic_DNA"/>
</dbReference>
<dbReference type="Pfam" id="PF03473">
    <property type="entry name" value="MOSC"/>
    <property type="match status" value="1"/>
</dbReference>
<dbReference type="Proteomes" id="UP000003973">
    <property type="component" value="Unassembled WGS sequence"/>
</dbReference>
<dbReference type="AlphaFoldDB" id="C3X2E5"/>
<dbReference type="eggNOG" id="COG2258">
    <property type="taxonomic scope" value="Bacteria"/>
</dbReference>
<name>C3X2E5_9BURK</name>
<dbReference type="Pfam" id="PF03475">
    <property type="entry name" value="YiiM_3-alpha"/>
    <property type="match status" value="1"/>
</dbReference>
<accession>C3X2E5</accession>
<keyword evidence="3" id="KW-1185">Reference proteome</keyword>
<evidence type="ECO:0000313" key="3">
    <source>
        <dbReference type="Proteomes" id="UP000003973"/>
    </source>
</evidence>
<dbReference type="SUPFAM" id="SSF50800">
    <property type="entry name" value="PK beta-barrel domain-like"/>
    <property type="match status" value="1"/>
</dbReference>
<dbReference type="PANTHER" id="PTHR30212">
    <property type="entry name" value="PROTEIN YIIM"/>
    <property type="match status" value="1"/>
</dbReference>
<reference evidence="2" key="1">
    <citation type="submission" date="2011-10" db="EMBL/GenBank/DDBJ databases">
        <title>The Genome Sequence of Oxalobacter formigenes HOxBLS.</title>
        <authorList>
            <consortium name="The Broad Institute Genome Sequencing Platform"/>
            <person name="Earl A."/>
            <person name="Ward D."/>
            <person name="Feldgarden M."/>
            <person name="Gevers D."/>
            <person name="Allison M.J."/>
            <person name="Humphrey S."/>
            <person name="Young S.K."/>
            <person name="Zeng Q."/>
            <person name="Gargeya S."/>
            <person name="Fitzgerald M."/>
            <person name="Haas B."/>
            <person name="Abouelleil A."/>
            <person name="Alvarado L."/>
            <person name="Arachchi H.M."/>
            <person name="Berlin A."/>
            <person name="Brown A."/>
            <person name="Chapman S.B."/>
            <person name="Chen Z."/>
            <person name="Dunbar C."/>
            <person name="Freedman E."/>
            <person name="Gearin G."/>
            <person name="Goldberg J."/>
            <person name="Griggs A."/>
            <person name="Gujja S."/>
            <person name="Heiman D."/>
            <person name="Howarth C."/>
            <person name="Larson L."/>
            <person name="Lui A."/>
            <person name="MacDonald P.J.P."/>
            <person name="Montmayeur A."/>
            <person name="Murphy C."/>
            <person name="Neiman D."/>
            <person name="Pearson M."/>
            <person name="Priest M."/>
            <person name="Roberts A."/>
            <person name="Saif S."/>
            <person name="Shea T."/>
            <person name="Shenoy N."/>
            <person name="Sisk P."/>
            <person name="Stolte C."/>
            <person name="Sykes S."/>
            <person name="Wortman J."/>
            <person name="Nusbaum C."/>
            <person name="Birren B."/>
        </authorList>
    </citation>
    <scope>NUCLEOTIDE SEQUENCE [LARGE SCALE GENOMIC DNA]</scope>
    <source>
        <strain evidence="2">HOxBLS</strain>
    </source>
</reference>
<evidence type="ECO:0000313" key="2">
    <source>
        <dbReference type="EMBL" id="EEO27381.2"/>
    </source>
</evidence>
<feature type="domain" description="MOSC" evidence="1">
    <location>
        <begin position="23"/>
        <end position="160"/>
    </location>
</feature>
<dbReference type="InterPro" id="IPR011037">
    <property type="entry name" value="Pyrv_Knase-like_insert_dom_sf"/>
</dbReference>
<protein>
    <recommendedName>
        <fullName evidence="1">MOSC domain-containing protein</fullName>
    </recommendedName>
</protein>
<dbReference type="PROSITE" id="PS51340">
    <property type="entry name" value="MOSC"/>
    <property type="match status" value="1"/>
</dbReference>
<gene>
    <name evidence="2" type="ORF">OFAG_00534</name>
</gene>
<dbReference type="GO" id="GO:0030170">
    <property type="term" value="F:pyridoxal phosphate binding"/>
    <property type="evidence" value="ECO:0007669"/>
    <property type="project" value="InterPro"/>
</dbReference>
<sequence>MMRVFTGRTQETEMGFPSAIFKSEVFGELWLGATGLEGDEQASPKIHGGTERALLHYPSIHYVWWANRYPEKRDLFRPALFGENLSDSRWHEKNVCIGDIFRWGDAIIQISQPRSPCYKLSRRTGCDGLALLMQQHARCGWLYRVLQPGTVGAALPFRFAERVSRASVHEVMSLMFGDENRAPSKKREDWLRLSETEGLSERWRKTLLNRLESGKIESWEARLAGPASRRQN</sequence>
<evidence type="ECO:0000259" key="1">
    <source>
        <dbReference type="PROSITE" id="PS51340"/>
    </source>
</evidence>
<dbReference type="GO" id="GO:0030151">
    <property type="term" value="F:molybdenum ion binding"/>
    <property type="evidence" value="ECO:0007669"/>
    <property type="project" value="InterPro"/>
</dbReference>
<dbReference type="HOGENOM" id="CLU_082566_1_1_4"/>
<dbReference type="GO" id="GO:0003824">
    <property type="term" value="F:catalytic activity"/>
    <property type="evidence" value="ECO:0007669"/>
    <property type="project" value="InterPro"/>
</dbReference>